<dbReference type="EMBL" id="AP018929">
    <property type="protein sequence ID" value="BBG23182.1"/>
    <property type="molecule type" value="Genomic_DNA"/>
</dbReference>
<gene>
    <name evidence="2" type="ORF">IC006_0466</name>
</gene>
<dbReference type="CDD" id="cd02440">
    <property type="entry name" value="AdoMet_MTases"/>
    <property type="match status" value="1"/>
</dbReference>
<feature type="domain" description="Methyltransferase FkbM" evidence="1">
    <location>
        <begin position="141"/>
        <end position="291"/>
    </location>
</feature>
<dbReference type="SUPFAM" id="SSF53335">
    <property type="entry name" value="S-adenosyl-L-methionine-dependent methyltransferases"/>
    <property type="match status" value="1"/>
</dbReference>
<dbReference type="GeneID" id="41714321"/>
<dbReference type="Pfam" id="PF05050">
    <property type="entry name" value="Methyltransf_21"/>
    <property type="match status" value="1"/>
</dbReference>
<dbReference type="InterPro" id="IPR052514">
    <property type="entry name" value="SAM-dependent_MTase"/>
</dbReference>
<reference evidence="2 3" key="1">
    <citation type="journal article" date="2020" name="Int. J. Syst. Evol. Microbiol.">
        <title>Sulfuracidifex tepidarius gen. nov., sp. nov. and transfer of Sulfolobus metallicus Huber and Stetter 1992 to the genus Sulfuracidifex as Sulfuracidifex metallicus comb. nov.</title>
        <authorList>
            <person name="Itoh T."/>
            <person name="Miura T."/>
            <person name="Sakai H.D."/>
            <person name="Kato S."/>
            <person name="Ohkuma M."/>
            <person name="Takashina T."/>
        </authorList>
    </citation>
    <scope>NUCLEOTIDE SEQUENCE [LARGE SCALE GENOMIC DNA]</scope>
    <source>
        <strain evidence="2 3">IC-006</strain>
    </source>
</reference>
<organism evidence="2 3">
    <name type="scientific">Sulfuracidifex tepidarius</name>
    <dbReference type="NCBI Taxonomy" id="1294262"/>
    <lineage>
        <taxon>Archaea</taxon>
        <taxon>Thermoproteota</taxon>
        <taxon>Thermoprotei</taxon>
        <taxon>Sulfolobales</taxon>
        <taxon>Sulfolobaceae</taxon>
        <taxon>Sulfuracidifex</taxon>
    </lineage>
</organism>
<proteinExistence type="predicted"/>
<accession>A0A510DSL8</accession>
<evidence type="ECO:0000313" key="3">
    <source>
        <dbReference type="Proteomes" id="UP000322983"/>
    </source>
</evidence>
<dbReference type="NCBIfam" id="TIGR01444">
    <property type="entry name" value="fkbM_fam"/>
    <property type="match status" value="1"/>
</dbReference>
<evidence type="ECO:0000313" key="2">
    <source>
        <dbReference type="EMBL" id="BBG23182.1"/>
    </source>
</evidence>
<dbReference type="KEGG" id="step:IC006_0466"/>
<sequence length="311" mass="35611">MKSLTSAIARINTYRRIFDNWLYVVTKVRNGERSIEVKLKDKSKGICTINCIVAVVDLVNKFDFDPLKLHFKERGLYYNNNFIVQDSYLSTLISAGGFEKEGNLWYNRTYNIRFINRINSSLFENFSIKQYNNEIEGEVVDIGANIGDSAIYFALKGASHVYAFEPLPDIYGIALQNIKINHLENKITLANAAVGSKEGKVKVPLNINTEESGGFSITDQGDVEIPMLSFNNVTKMVKDHHLLKIDCEGCEADIIMSSELDFDKIFLESHQRITKISHKKLIRKLEEQNYKCEETMEIDNDTKIFYCIKSK</sequence>
<protein>
    <recommendedName>
        <fullName evidence="1">Methyltransferase FkbM domain-containing protein</fullName>
    </recommendedName>
</protein>
<evidence type="ECO:0000259" key="1">
    <source>
        <dbReference type="Pfam" id="PF05050"/>
    </source>
</evidence>
<dbReference type="RefSeq" id="WP_054846635.1">
    <property type="nucleotide sequence ID" value="NZ_AP018929.1"/>
</dbReference>
<dbReference type="Proteomes" id="UP000322983">
    <property type="component" value="Chromosome"/>
</dbReference>
<dbReference type="InterPro" id="IPR006342">
    <property type="entry name" value="FkbM_mtfrase"/>
</dbReference>
<dbReference type="PANTHER" id="PTHR34203:SF15">
    <property type="entry name" value="SLL1173 PROTEIN"/>
    <property type="match status" value="1"/>
</dbReference>
<dbReference type="OrthoDB" id="275825at2157"/>
<keyword evidence="3" id="KW-1185">Reference proteome</keyword>
<dbReference type="InterPro" id="IPR029063">
    <property type="entry name" value="SAM-dependent_MTases_sf"/>
</dbReference>
<dbReference type="AlphaFoldDB" id="A0A510DSL8"/>
<dbReference type="PANTHER" id="PTHR34203">
    <property type="entry name" value="METHYLTRANSFERASE, FKBM FAMILY PROTEIN"/>
    <property type="match status" value="1"/>
</dbReference>
<dbReference type="STRING" id="1294262.GCA_001316085_02700"/>
<dbReference type="Gene3D" id="3.40.50.150">
    <property type="entry name" value="Vaccinia Virus protein VP39"/>
    <property type="match status" value="1"/>
</dbReference>
<name>A0A510DSL8_9CREN</name>